<feature type="compositionally biased region" description="Low complexity" evidence="6">
    <location>
        <begin position="1756"/>
        <end position="1766"/>
    </location>
</feature>
<sequence length="1824" mass="203329">MSRIMEDARMLQQLAQLQTLVDDIALDHCGPQDAERQLHQLAEQTEESGQRSDALIDCLWRASTIGAVHDLDDDAAVEEASERLARLGSLVQHLNSTGFLNRDILCERLDPALLQHAKLIPDAQAFSKREVRFRTALLYKQQKFNLLREENEGYSKLVAEFDAFIAATPNEAATPRAKQLMTNIQSLIGFFDLDPNRVLDVLADLAAKQLACHWRFLLAFFKISPWFLHDQQPVRPCTCSADLSGRTGNANAAQIMGFKFAGLTGEDDAQGLLLLMALWIKEGMLKLTDLWPHLAPDEETFANGKRLYREQLDNEKDKARGGNMLAMAGALADDDDAPAAPVRSAQRAEPMQFDTPQEAIQPVNHRQQLVHALIAVGSIPEVMFLLAEYPFLLGLYPAMADSFCILIGQVFQPLADQLRPQQQYTPEVMASLRQGKAFSSDTKYRDSKLTLPPAPRTRHVLNPNPTFSTPQLVERFFYDESASQLQQCNSLTDFGELVMPYLRIAGVHIHRHAKLLSKIALVGYTAIREQPDLRDFWLTVLRTSLLPALSLLETNPAVVNDVYKLVESYDREQRYSLYGEWHTSLYKTIPELRVQLIKTEKETKGTLRRISKTNIPEFGRLLSKSSHSNPCVVLSIALNQIESYDNLVEVVIEASRYFTFMTFDVLAYILLTLLSNNIKRRLKEDGTSVAHWLQSLSSFTAKIYKRYSHLDPVPIVTYVAKQLKIDNAFDLIILQDFITEMGGIRPSSDLSEEQLLGCTGGPLLRAEALSLINERQEVTAKTALRLLDALERTSLTVPFALMIGYQRDCSIYRIEEETLLVKLLANLQDTSHSILIQYLDFLSTYLDGRLNELAMPSISDLVLGANLQPVVAFMIARPGLLAAVRDYNARTSAHLRKAAEMETAADDATETAKPIQDDAGKEEEKMEAQENYMQDDDEDLTPVPSSDHGEDDIKPETTQDVEMKDEQPEDNLMESSTAEDTELEKSPIEFHPVISDLTDGIIDLLPEATWNTLPPRLYVTFWSLDLYDLSVPVERYAKEIKAIRNSIKENQQVNKEDMYTAIRAKEAEVKRLEALIPGLQAEMKTQMQNHDFIMNQLAKEQLTWYGVTTDEEAHASRAHSFLQHCILPRALVSPNDASYCARFIAFLHQTKVSNLSMTHLYEELFGAHLSTSIFTSTEREVENLGKFLGEVLKALNKLQSSESTYNAMPVLLTAPKSEEEDSLVMSFEDFKSMWYKFHRSLWTCVKTCSGSKEFMHIRNILIVLEKMSASYPHFKWVGSNISRDVDRLIASETRESLKIRALSYKAVLKRQQGRWVDVPGKQSAVAGDASKQPTPATSPSQLKATASPFEPRGSVPQPMSELPKSPNAVRSDRGEKSQPDRTNTPAGARDGQASSSPRVRVPSSPKDSHRASQIDQVRDAEKSRSNSRTASPRTEKSSDRPGRSDHPADREPVRREKDLLHSDNRSSRNMPPPVSDLEPGRLNGPPVKNARLESRSGRSDDRTSRDWRIQEPARGDGGRSRNAHGGSDARGGRRDERDSQDGRDAPRKDGVRRDGRDRPSSREGSNGQADSRGRRDDGGRRELIQHHLRNELPDRTKSEQAPVEAPSGPRRASADVRVPGSTILRENGKSYSVALSIKDSMADGGDARRDSRQSQRTDAPAKSSQKAESTKDAPGPYVHPSRLAEEKSSEGRNTEGHAVHPSRLKVNERGNSSPPRSRGSGSGSGGAIDRQGSHHNQAKNDRGSGSGRRDGRAAEQARSGAEEGAGSRSGGRAGAREQGQGKRHPDDGPSGASRPRSPARGGKRQQSGYEGEGRGGRDTKRARR</sequence>
<dbReference type="InterPro" id="IPR032302">
    <property type="entry name" value="THOC2_N"/>
</dbReference>
<name>A0A1Y2F0K6_PROLT</name>
<feature type="compositionally biased region" description="Basic and acidic residues" evidence="6">
    <location>
        <begin position="915"/>
        <end position="928"/>
    </location>
</feature>
<feature type="compositionally biased region" description="Polar residues" evidence="6">
    <location>
        <begin position="1331"/>
        <end position="1344"/>
    </location>
</feature>
<comment type="caution">
    <text evidence="10">The sequence shown here is derived from an EMBL/GenBank/DDBJ whole genome shotgun (WGS) entry which is preliminary data.</text>
</comment>
<feature type="region of interest" description="Disordered" evidence="6">
    <location>
        <begin position="898"/>
        <end position="985"/>
    </location>
</feature>
<evidence type="ECO:0000256" key="3">
    <source>
        <dbReference type="ARBA" id="ARBA00019596"/>
    </source>
</evidence>
<reference evidence="10 11" key="1">
    <citation type="submission" date="2016-07" db="EMBL/GenBank/DDBJ databases">
        <title>Pervasive Adenine N6-methylation of Active Genes in Fungi.</title>
        <authorList>
            <consortium name="DOE Joint Genome Institute"/>
            <person name="Mondo S.J."/>
            <person name="Dannebaum R.O."/>
            <person name="Kuo R.C."/>
            <person name="Labutti K."/>
            <person name="Haridas S."/>
            <person name="Kuo A."/>
            <person name="Salamov A."/>
            <person name="Ahrendt S.R."/>
            <person name="Lipzen A."/>
            <person name="Sullivan W."/>
            <person name="Andreopoulos W.B."/>
            <person name="Clum A."/>
            <person name="Lindquist E."/>
            <person name="Daum C."/>
            <person name="Ramamoorthy G.K."/>
            <person name="Gryganskyi A."/>
            <person name="Culley D."/>
            <person name="Magnuson J.K."/>
            <person name="James T.Y."/>
            <person name="O'Malley M.A."/>
            <person name="Stajich J.E."/>
            <person name="Spatafora J.W."/>
            <person name="Visel A."/>
            <person name="Grigoriev I.V."/>
        </authorList>
    </citation>
    <scope>NUCLEOTIDE SEQUENCE [LARGE SCALE GENOMIC DNA]</scope>
    <source>
        <strain evidence="10 11">12-1054</strain>
    </source>
</reference>
<dbReference type="Proteomes" id="UP000193685">
    <property type="component" value="Unassembled WGS sequence"/>
</dbReference>
<dbReference type="InterPro" id="IPR021418">
    <property type="entry name" value="THO_THOC2_C"/>
</dbReference>
<dbReference type="GO" id="GO:0000445">
    <property type="term" value="C:THO complex part of transcription export complex"/>
    <property type="evidence" value="ECO:0007669"/>
    <property type="project" value="TreeGrafter"/>
</dbReference>
<feature type="compositionally biased region" description="Low complexity" evidence="6">
    <location>
        <begin position="1394"/>
        <end position="1405"/>
    </location>
</feature>
<feature type="domain" description="THO complex subunit 2 N-terminal" evidence="9">
    <location>
        <begin position="31"/>
        <end position="620"/>
    </location>
</feature>
<evidence type="ECO:0000256" key="1">
    <source>
        <dbReference type="ARBA" id="ARBA00004123"/>
    </source>
</evidence>
<feature type="compositionally biased region" description="Acidic residues" evidence="6">
    <location>
        <begin position="967"/>
        <end position="982"/>
    </location>
</feature>
<dbReference type="EMBL" id="MCFI01000021">
    <property type="protein sequence ID" value="ORY77024.1"/>
    <property type="molecule type" value="Genomic_DNA"/>
</dbReference>
<dbReference type="Pfam" id="PF11732">
    <property type="entry name" value="Thoc2"/>
    <property type="match status" value="1"/>
</dbReference>
<evidence type="ECO:0000256" key="6">
    <source>
        <dbReference type="SAM" id="MobiDB-lite"/>
    </source>
</evidence>
<protein>
    <recommendedName>
        <fullName evidence="3">THO complex subunit 2</fullName>
    </recommendedName>
</protein>
<dbReference type="InterPro" id="IPR021726">
    <property type="entry name" value="THO_THOC2_N"/>
</dbReference>
<evidence type="ECO:0000259" key="7">
    <source>
        <dbReference type="Pfam" id="PF11262"/>
    </source>
</evidence>
<dbReference type="Pfam" id="PF11262">
    <property type="entry name" value="Tho2"/>
    <property type="match status" value="1"/>
</dbReference>
<feature type="compositionally biased region" description="Basic and acidic residues" evidence="6">
    <location>
        <begin position="1433"/>
        <end position="1466"/>
    </location>
</feature>
<gene>
    <name evidence="10" type="ORF">BCR37DRAFT_383023</name>
</gene>
<feature type="compositionally biased region" description="Polar residues" evidence="6">
    <location>
        <begin position="1656"/>
        <end position="1667"/>
    </location>
</feature>
<accession>A0A1Y2F0K6</accession>
<feature type="compositionally biased region" description="Basic and acidic residues" evidence="6">
    <location>
        <begin position="1811"/>
        <end position="1824"/>
    </location>
</feature>
<feature type="compositionally biased region" description="Low complexity" evidence="6">
    <location>
        <begin position="1709"/>
        <end position="1719"/>
    </location>
</feature>
<feature type="domain" description="THO complex subunitTHOC2 N-terminal" evidence="8">
    <location>
        <begin position="622"/>
        <end position="697"/>
    </location>
</feature>
<keyword evidence="5" id="KW-0175">Coiled coil</keyword>
<feature type="compositionally biased region" description="Basic and acidic residues" evidence="6">
    <location>
        <begin position="1738"/>
        <end position="1755"/>
    </location>
</feature>
<feature type="compositionally biased region" description="Basic and acidic residues" evidence="6">
    <location>
        <begin position="1530"/>
        <end position="1561"/>
    </location>
</feature>
<dbReference type="PANTHER" id="PTHR21597">
    <property type="entry name" value="THO2 PROTEIN"/>
    <property type="match status" value="1"/>
</dbReference>
<dbReference type="GO" id="GO:0006397">
    <property type="term" value="P:mRNA processing"/>
    <property type="evidence" value="ECO:0007669"/>
    <property type="project" value="InterPro"/>
</dbReference>
<comment type="subcellular location">
    <subcellularLocation>
        <location evidence="1">Nucleus</location>
    </subcellularLocation>
</comment>
<dbReference type="PANTHER" id="PTHR21597:SF0">
    <property type="entry name" value="THO COMPLEX SUBUNIT 2"/>
    <property type="match status" value="1"/>
</dbReference>
<feature type="compositionally biased region" description="Basic and acidic residues" evidence="6">
    <location>
        <begin position="1645"/>
        <end position="1655"/>
    </location>
</feature>
<proteinExistence type="inferred from homology"/>
<dbReference type="InterPro" id="IPR040007">
    <property type="entry name" value="Tho2"/>
</dbReference>
<dbReference type="OMA" id="QERWTCI"/>
<comment type="similarity">
    <text evidence="2">Belongs to the THOC2 family.</text>
</comment>
<dbReference type="Pfam" id="PF16134">
    <property type="entry name" value="THOC2_N"/>
    <property type="match status" value="1"/>
</dbReference>
<evidence type="ECO:0000313" key="10">
    <source>
        <dbReference type="EMBL" id="ORY77024.1"/>
    </source>
</evidence>
<feature type="region of interest" description="Disordered" evidence="6">
    <location>
        <begin position="1322"/>
        <end position="1824"/>
    </location>
</feature>
<evidence type="ECO:0000256" key="5">
    <source>
        <dbReference type="SAM" id="Coils"/>
    </source>
</evidence>
<feature type="coiled-coil region" evidence="5">
    <location>
        <begin position="1033"/>
        <end position="1089"/>
    </location>
</feature>
<feature type="domain" description="THO complex subunitTHOC2 C-terminal" evidence="7">
    <location>
        <begin position="1010"/>
        <end position="1306"/>
    </location>
</feature>
<feature type="compositionally biased region" description="Basic and acidic residues" evidence="6">
    <location>
        <begin position="1406"/>
        <end position="1424"/>
    </location>
</feature>
<dbReference type="STRING" id="56484.A0A1Y2F0K6"/>
<feature type="compositionally biased region" description="Basic and acidic residues" evidence="6">
    <location>
        <begin position="1490"/>
        <end position="1519"/>
    </location>
</feature>
<dbReference type="GO" id="GO:0006406">
    <property type="term" value="P:mRNA export from nucleus"/>
    <property type="evidence" value="ECO:0007669"/>
    <property type="project" value="InterPro"/>
</dbReference>
<dbReference type="GeneID" id="63786595"/>
<organism evidence="10 11">
    <name type="scientific">Protomyces lactucae-debilis</name>
    <dbReference type="NCBI Taxonomy" id="2754530"/>
    <lineage>
        <taxon>Eukaryota</taxon>
        <taxon>Fungi</taxon>
        <taxon>Dikarya</taxon>
        <taxon>Ascomycota</taxon>
        <taxon>Taphrinomycotina</taxon>
        <taxon>Taphrinomycetes</taxon>
        <taxon>Taphrinales</taxon>
        <taxon>Protomycetaceae</taxon>
        <taxon>Protomyces</taxon>
    </lineage>
</organism>
<evidence type="ECO:0000256" key="2">
    <source>
        <dbReference type="ARBA" id="ARBA00007857"/>
    </source>
</evidence>
<dbReference type="OrthoDB" id="29024at2759"/>
<feature type="compositionally biased region" description="Basic and acidic residues" evidence="6">
    <location>
        <begin position="1370"/>
        <end position="1379"/>
    </location>
</feature>
<feature type="compositionally biased region" description="Basic and acidic residues" evidence="6">
    <location>
        <begin position="1571"/>
        <end position="1598"/>
    </location>
</feature>
<feature type="compositionally biased region" description="Basic and acidic residues" evidence="6">
    <location>
        <begin position="1682"/>
        <end position="1698"/>
    </location>
</feature>
<keyword evidence="4" id="KW-0539">Nucleus</keyword>
<evidence type="ECO:0000313" key="11">
    <source>
        <dbReference type="Proteomes" id="UP000193685"/>
    </source>
</evidence>
<keyword evidence="11" id="KW-1185">Reference proteome</keyword>
<dbReference type="RefSeq" id="XP_040722864.1">
    <property type="nucleotide sequence ID" value="XM_040869996.1"/>
</dbReference>
<evidence type="ECO:0000256" key="4">
    <source>
        <dbReference type="ARBA" id="ARBA00023242"/>
    </source>
</evidence>
<evidence type="ECO:0000259" key="8">
    <source>
        <dbReference type="Pfam" id="PF11732"/>
    </source>
</evidence>
<evidence type="ECO:0000259" key="9">
    <source>
        <dbReference type="Pfam" id="PF16134"/>
    </source>
</evidence>
<dbReference type="GO" id="GO:0003729">
    <property type="term" value="F:mRNA binding"/>
    <property type="evidence" value="ECO:0007669"/>
    <property type="project" value="TreeGrafter"/>
</dbReference>
<feature type="compositionally biased region" description="Basic and acidic residues" evidence="6">
    <location>
        <begin position="947"/>
        <end position="966"/>
    </location>
</feature>